<feature type="domain" description="Endoribonuclease YicC-like C-terminal" evidence="8">
    <location>
        <begin position="166"/>
        <end position="282"/>
    </location>
</feature>
<dbReference type="GO" id="GO:0004521">
    <property type="term" value="F:RNA endonuclease activity"/>
    <property type="evidence" value="ECO:0007669"/>
    <property type="project" value="InterPro"/>
</dbReference>
<gene>
    <name evidence="9" type="ORF">NCTC10717_01911</name>
</gene>
<keyword evidence="2" id="KW-0540">Nuclease</keyword>
<evidence type="ECO:0000256" key="5">
    <source>
        <dbReference type="ARBA" id="ARBA00035648"/>
    </source>
</evidence>
<keyword evidence="4" id="KW-0378">Hydrolase</keyword>
<keyword evidence="6" id="KW-0175">Coiled coil</keyword>
<evidence type="ECO:0000256" key="1">
    <source>
        <dbReference type="ARBA" id="ARBA00001968"/>
    </source>
</evidence>
<keyword evidence="3" id="KW-0255">Endonuclease</keyword>
<dbReference type="GO" id="GO:0016787">
    <property type="term" value="F:hydrolase activity"/>
    <property type="evidence" value="ECO:0007669"/>
    <property type="project" value="UniProtKB-KW"/>
</dbReference>
<proteinExistence type="inferred from homology"/>
<dbReference type="Pfam" id="PF08340">
    <property type="entry name" value="YicC-like_C"/>
    <property type="match status" value="1"/>
</dbReference>
<reference evidence="9 10" key="1">
    <citation type="submission" date="2018-06" db="EMBL/GenBank/DDBJ databases">
        <authorList>
            <consortium name="Pathogen Informatics"/>
            <person name="Doyle S."/>
        </authorList>
    </citation>
    <scope>NUCLEOTIDE SEQUENCE [LARGE SCALE GENOMIC DNA]</scope>
    <source>
        <strain evidence="9 10">NCTC10717</strain>
    </source>
</reference>
<evidence type="ECO:0000256" key="2">
    <source>
        <dbReference type="ARBA" id="ARBA00022722"/>
    </source>
</evidence>
<evidence type="ECO:0000256" key="6">
    <source>
        <dbReference type="SAM" id="Coils"/>
    </source>
</evidence>
<dbReference type="AlphaFoldDB" id="A0A380N035"/>
<accession>A0A380N035</accession>
<dbReference type="Pfam" id="PF03755">
    <property type="entry name" value="YicC-like_N"/>
    <property type="match status" value="1"/>
</dbReference>
<feature type="coiled-coil region" evidence="6">
    <location>
        <begin position="141"/>
        <end position="197"/>
    </location>
</feature>
<evidence type="ECO:0000256" key="4">
    <source>
        <dbReference type="ARBA" id="ARBA00022801"/>
    </source>
</evidence>
<dbReference type="PANTHER" id="PTHR30636:SF3">
    <property type="entry name" value="UPF0701 PROTEIN YICC"/>
    <property type="match status" value="1"/>
</dbReference>
<sequence>MTAFAGSEGSFADFSYSIEIKTVNHRFLEVQVKLPEGMRSIENIIRQKFQQALYRGKVDIWIGVKRLQAGREVSLNPSIMKRWLLAFSDSGVMQSLGKPDWQTMLNLPGVLVESAVDQEELNQAILESLDTAIANLLEMRQREGEQIKQVLLEQLEQIEQQMQTIDAAVPQIERQRREQLQEKIAALQMEINQDRLEQEIVFMLNKSDIREEIDRIRFHIQEARQSLNEQSAIGRKMDFLMQEFNREANTLSAKAGDNLLSKAAVDLKVIIEQMREQVQNLE</sequence>
<evidence type="ECO:0000256" key="3">
    <source>
        <dbReference type="ARBA" id="ARBA00022759"/>
    </source>
</evidence>
<keyword evidence="10" id="KW-1185">Reference proteome</keyword>
<protein>
    <submittedName>
        <fullName evidence="9">YicC-like family, N-terminal region</fullName>
    </submittedName>
</protein>
<comment type="similarity">
    <text evidence="5">Belongs to the YicC/YloC family.</text>
</comment>
<comment type="cofactor">
    <cofactor evidence="1">
        <name>a divalent metal cation</name>
        <dbReference type="ChEBI" id="CHEBI:60240"/>
    </cofactor>
</comment>
<dbReference type="NCBIfam" id="TIGR00255">
    <property type="entry name" value="YicC/YloC family endoribonuclease"/>
    <property type="match status" value="1"/>
</dbReference>
<dbReference type="InterPro" id="IPR013551">
    <property type="entry name" value="YicC-like_C"/>
</dbReference>
<dbReference type="EMBL" id="UHIA01000004">
    <property type="protein sequence ID" value="SUO98170.1"/>
    <property type="molecule type" value="Genomic_DNA"/>
</dbReference>
<organism evidence="9 10">
    <name type="scientific">Suttonella indologenes</name>
    <dbReference type="NCBI Taxonomy" id="13276"/>
    <lineage>
        <taxon>Bacteria</taxon>
        <taxon>Pseudomonadati</taxon>
        <taxon>Pseudomonadota</taxon>
        <taxon>Gammaproteobacteria</taxon>
        <taxon>Cardiobacteriales</taxon>
        <taxon>Cardiobacteriaceae</taxon>
        <taxon>Suttonella</taxon>
    </lineage>
</organism>
<dbReference type="PANTHER" id="PTHR30636">
    <property type="entry name" value="UPF0701 PROTEIN YICC"/>
    <property type="match status" value="1"/>
</dbReference>
<evidence type="ECO:0000259" key="7">
    <source>
        <dbReference type="Pfam" id="PF03755"/>
    </source>
</evidence>
<evidence type="ECO:0000313" key="10">
    <source>
        <dbReference type="Proteomes" id="UP000254575"/>
    </source>
</evidence>
<dbReference type="InterPro" id="IPR005229">
    <property type="entry name" value="YicC/YloC-like"/>
</dbReference>
<dbReference type="Proteomes" id="UP000254575">
    <property type="component" value="Unassembled WGS sequence"/>
</dbReference>
<feature type="domain" description="Endoribonuclease YicC-like N-terminal" evidence="7">
    <location>
        <begin position="1"/>
        <end position="148"/>
    </location>
</feature>
<evidence type="ECO:0000313" key="9">
    <source>
        <dbReference type="EMBL" id="SUO98170.1"/>
    </source>
</evidence>
<name>A0A380N035_9GAMM</name>
<evidence type="ECO:0000259" key="8">
    <source>
        <dbReference type="Pfam" id="PF08340"/>
    </source>
</evidence>
<dbReference type="InterPro" id="IPR013527">
    <property type="entry name" value="YicC-like_N"/>
</dbReference>